<dbReference type="Gene3D" id="1.20.58.130">
    <property type="match status" value="1"/>
</dbReference>
<accession>A0AAW9DL24</accession>
<evidence type="ECO:0000256" key="1">
    <source>
        <dbReference type="SAM" id="Phobius"/>
    </source>
</evidence>
<comment type="caution">
    <text evidence="2">The sequence shown here is derived from an EMBL/GenBank/DDBJ whole genome shotgun (WGS) entry which is preliminary data.</text>
</comment>
<evidence type="ECO:0000313" key="2">
    <source>
        <dbReference type="EMBL" id="MDX5929696.1"/>
    </source>
</evidence>
<proteinExistence type="predicted"/>
<name>A0AAW9DL24_ACIAO</name>
<organism evidence="2 3">
    <name type="scientific">Acidiphilium acidophilum</name>
    <name type="common">Thiobacillus acidophilus</name>
    <dbReference type="NCBI Taxonomy" id="76588"/>
    <lineage>
        <taxon>Bacteria</taxon>
        <taxon>Pseudomonadati</taxon>
        <taxon>Pseudomonadota</taxon>
        <taxon>Alphaproteobacteria</taxon>
        <taxon>Acetobacterales</taxon>
        <taxon>Acidocellaceae</taxon>
        <taxon>Acidiphilium</taxon>
    </lineage>
</organism>
<keyword evidence="1" id="KW-0812">Transmembrane</keyword>
<protein>
    <recommendedName>
        <fullName evidence="4">DUF1640 domain-containing protein</fullName>
    </recommendedName>
</protein>
<reference evidence="2 3" key="1">
    <citation type="submission" date="2023-11" db="EMBL/GenBank/DDBJ databases">
        <title>MicrobeMod: A computational toolkit for identifying prokaryotic methylation and restriction-modification with nanopore sequencing.</title>
        <authorList>
            <person name="Crits-Christoph A."/>
            <person name="Kang S.C."/>
            <person name="Lee H."/>
            <person name="Ostrov N."/>
        </authorList>
    </citation>
    <scope>NUCLEOTIDE SEQUENCE [LARGE SCALE GENOMIC DNA]</scope>
    <source>
        <strain evidence="2 3">DSMZ 700</strain>
    </source>
</reference>
<dbReference type="Proteomes" id="UP001279553">
    <property type="component" value="Unassembled WGS sequence"/>
</dbReference>
<evidence type="ECO:0000313" key="3">
    <source>
        <dbReference type="Proteomes" id="UP001279553"/>
    </source>
</evidence>
<dbReference type="EMBL" id="JAWXYB010000018">
    <property type="protein sequence ID" value="MDX5929696.1"/>
    <property type="molecule type" value="Genomic_DNA"/>
</dbReference>
<keyword evidence="1" id="KW-1133">Transmembrane helix</keyword>
<keyword evidence="3" id="KW-1185">Reference proteome</keyword>
<keyword evidence="1" id="KW-0472">Membrane</keyword>
<dbReference type="AlphaFoldDB" id="A0AAW9DL24"/>
<dbReference type="RefSeq" id="WP_319612717.1">
    <property type="nucleotide sequence ID" value="NZ_JAWXYB010000018.1"/>
</dbReference>
<evidence type="ECO:0008006" key="4">
    <source>
        <dbReference type="Google" id="ProtNLM"/>
    </source>
</evidence>
<feature type="transmembrane region" description="Helical" evidence="1">
    <location>
        <begin position="96"/>
        <end position="116"/>
    </location>
</feature>
<gene>
    <name evidence="2" type="ORF">SIL87_02800</name>
</gene>
<sequence length="119" mass="13506">MPDSPVENRQPPDYPHEMETRVAILEHTTAELKFEIREVKAMVRDLTNTILAKFDATDKAIADLRVDNQTLRTELRTEIQTVRTELQTGLYSNLKWTVGTILGFGTLGIAIIGLLIKFH</sequence>